<proteinExistence type="predicted"/>
<protein>
    <submittedName>
        <fullName evidence="1">Uncharacterized protein</fullName>
    </submittedName>
</protein>
<comment type="caution">
    <text evidence="1">The sequence shown here is derived from an EMBL/GenBank/DDBJ whole genome shotgun (WGS) entry which is preliminary data.</text>
</comment>
<sequence>MREAADYLGLKSQITKLRTQAFNTLPLPALIEYQGGWKVMIQTDDNGWTAYDPATDSLHTLSFTSAESTAHYKVMLIADESLRALLRNSEFTKYGGLNSG</sequence>
<dbReference type="EMBL" id="MCBA01000154">
    <property type="protein sequence ID" value="RGP85972.1"/>
    <property type="molecule type" value="Genomic_DNA"/>
</dbReference>
<evidence type="ECO:0000313" key="2">
    <source>
        <dbReference type="Proteomes" id="UP000266701"/>
    </source>
</evidence>
<dbReference type="AlphaFoldDB" id="A0A395TLV1"/>
<gene>
    <name evidence="1" type="ORF">BC353_14975</name>
</gene>
<accession>A0A395TLV1</accession>
<dbReference type="Proteomes" id="UP000266701">
    <property type="component" value="Unassembled WGS sequence"/>
</dbReference>
<organism evidence="1 2">
    <name type="scientific">Vibrio cholerae</name>
    <dbReference type="NCBI Taxonomy" id="666"/>
    <lineage>
        <taxon>Bacteria</taxon>
        <taxon>Pseudomonadati</taxon>
        <taxon>Pseudomonadota</taxon>
        <taxon>Gammaproteobacteria</taxon>
        <taxon>Vibrionales</taxon>
        <taxon>Vibrionaceae</taxon>
        <taxon>Vibrio</taxon>
    </lineage>
</organism>
<name>A0A395TLV1_VIBCL</name>
<evidence type="ECO:0000313" key="1">
    <source>
        <dbReference type="EMBL" id="RGP85972.1"/>
    </source>
</evidence>
<dbReference type="Gene3D" id="3.90.70.10">
    <property type="entry name" value="Cysteine proteinases"/>
    <property type="match status" value="1"/>
</dbReference>
<reference evidence="1 2" key="1">
    <citation type="journal article" date="2017" name="Emerg. Infect. Dis.">
        <title>Carbapenemase VCC-1-Producing Vibrio cholerae in Coastal Waters of Germany.</title>
        <authorList>
            <person name="Hammerl J.A."/>
            <person name="Jackel C."/>
            <person name="Bortolaia V."/>
            <person name="Schwartz K."/>
            <person name="Bier N."/>
            <person name="Hendriksen R.S."/>
            <person name="Guerra B."/>
            <person name="Strauch E."/>
        </authorList>
    </citation>
    <scope>NUCLEOTIDE SEQUENCE [LARGE SCALE GENOMIC DNA]</scope>
    <source>
        <strain evidence="1 2">VN-2825</strain>
    </source>
</reference>